<feature type="binding site" evidence="8">
    <location>
        <position position="279"/>
    </location>
    <ligand>
        <name>FAD</name>
        <dbReference type="ChEBI" id="CHEBI:57692"/>
    </ligand>
</feature>
<evidence type="ECO:0000256" key="3">
    <source>
        <dbReference type="ARBA" id="ARBA00022827"/>
    </source>
</evidence>
<comment type="catalytic activity">
    <reaction evidence="8">
        <text>archaetidylserine + 8 AH2 = 2,3-bis-O-phytanyl-sn-glycero-3-phospho-L-serine + 8 A</text>
        <dbReference type="Rhea" id="RHEA:84215"/>
        <dbReference type="ChEBI" id="CHEBI:13193"/>
        <dbReference type="ChEBI" id="CHEBI:17499"/>
        <dbReference type="ChEBI" id="CHEBI:71517"/>
        <dbReference type="ChEBI" id="CHEBI:74853"/>
    </reaction>
</comment>
<feature type="binding site" evidence="8">
    <location>
        <position position="48"/>
    </location>
    <ligand>
        <name>FAD</name>
        <dbReference type="ChEBI" id="CHEBI:57692"/>
    </ligand>
</feature>
<dbReference type="PANTHER" id="PTHR42685">
    <property type="entry name" value="GERANYLGERANYL DIPHOSPHATE REDUCTASE"/>
    <property type="match status" value="1"/>
</dbReference>
<dbReference type="InterPro" id="IPR011777">
    <property type="entry name" value="Geranylgeranyl_Rdtase_fam"/>
</dbReference>
<dbReference type="PANTHER" id="PTHR42685:SF18">
    <property type="entry name" value="DIGERANYLGERANYLGLYCEROPHOSPHOLIPID REDUCTASE"/>
    <property type="match status" value="1"/>
</dbReference>
<dbReference type="Proteomes" id="UP001273136">
    <property type="component" value="Unassembled WGS sequence"/>
</dbReference>
<feature type="binding site" evidence="8">
    <location>
        <position position="292"/>
    </location>
    <ligand>
        <name>FAD</name>
        <dbReference type="ChEBI" id="CHEBI:57692"/>
    </ligand>
</feature>
<evidence type="ECO:0000256" key="7">
    <source>
        <dbReference type="ARBA" id="ARBA00023264"/>
    </source>
</evidence>
<dbReference type="InterPro" id="IPR050407">
    <property type="entry name" value="Geranylgeranyl_reductase"/>
</dbReference>
<keyword evidence="1 8" id="KW-0444">Lipid biosynthesis</keyword>
<feature type="binding site" evidence="8">
    <location>
        <position position="46"/>
    </location>
    <ligand>
        <name>FAD</name>
        <dbReference type="ChEBI" id="CHEBI:57692"/>
    </ligand>
</feature>
<protein>
    <recommendedName>
        <fullName evidence="8">Digeranylgeranylglycerophospholipid reductase</fullName>
        <shortName evidence="8">DGGGPL reductase</shortName>
        <ecNumber evidence="8">1.3.7.11</ecNumber>
    </recommendedName>
    <alternativeName>
        <fullName evidence="8">2,3-bis-O-geranylgeranylglyceryl phosphate reductase</fullName>
    </alternativeName>
    <alternativeName>
        <fullName evidence="8">Geranylgeranyl reductase</fullName>
        <shortName evidence="8">GGR</shortName>
    </alternativeName>
</protein>
<evidence type="ECO:0000259" key="9">
    <source>
        <dbReference type="Pfam" id="PF22578"/>
    </source>
</evidence>
<comment type="cofactor">
    <cofactor evidence="8">
        <name>FAD</name>
        <dbReference type="ChEBI" id="CHEBI:57692"/>
    </cofactor>
    <text evidence="8">Binds 1 FAD per subunit.</text>
</comment>
<dbReference type="InterPro" id="IPR054715">
    <property type="entry name" value="GGR_cat"/>
</dbReference>
<feature type="binding site" evidence="8">
    <location>
        <position position="123"/>
    </location>
    <ligand>
        <name>FAD</name>
        <dbReference type="ChEBI" id="CHEBI:57692"/>
    </ligand>
</feature>
<dbReference type="NCBIfam" id="TIGR02032">
    <property type="entry name" value="GG-red-SF"/>
    <property type="match status" value="1"/>
</dbReference>
<evidence type="ECO:0000256" key="2">
    <source>
        <dbReference type="ARBA" id="ARBA00022630"/>
    </source>
</evidence>
<comment type="caution">
    <text evidence="10">The sequence shown here is derived from an EMBL/GenBank/DDBJ whole genome shotgun (WGS) entry which is preliminary data.</text>
</comment>
<name>A0AAE4MD20_9EURY</name>
<evidence type="ECO:0000256" key="1">
    <source>
        <dbReference type="ARBA" id="ARBA00022516"/>
    </source>
</evidence>
<evidence type="ECO:0000256" key="8">
    <source>
        <dbReference type="HAMAP-Rule" id="MF_01287"/>
    </source>
</evidence>
<reference evidence="10" key="1">
    <citation type="submission" date="2023-06" db="EMBL/GenBank/DDBJ databases">
        <title>Genome sequence of Methancorpusculaceae sp. Ag1.</title>
        <authorList>
            <person name="Protasov E."/>
            <person name="Platt K."/>
            <person name="Poehlein A."/>
            <person name="Daniel R."/>
            <person name="Brune A."/>
        </authorList>
    </citation>
    <scope>NUCLEOTIDE SEQUENCE</scope>
    <source>
        <strain evidence="10">Ag1</strain>
    </source>
</reference>
<keyword evidence="2 8" id="KW-0285">Flavoprotein</keyword>
<dbReference type="Pfam" id="PF22578">
    <property type="entry name" value="GGR_cat"/>
    <property type="match status" value="1"/>
</dbReference>
<evidence type="ECO:0000313" key="10">
    <source>
        <dbReference type="EMBL" id="MDV0442151.1"/>
    </source>
</evidence>
<keyword evidence="4 8" id="KW-0560">Oxidoreductase</keyword>
<keyword evidence="3 8" id="KW-0274">FAD</keyword>
<keyword evidence="7 8" id="KW-1208">Phospholipid metabolism</keyword>
<feature type="binding site" evidence="8">
    <location>
        <position position="291"/>
    </location>
    <ligand>
        <name>FAD</name>
        <dbReference type="ChEBI" id="CHEBI:57692"/>
    </ligand>
</feature>
<dbReference type="GO" id="GO:0046467">
    <property type="term" value="P:membrane lipid biosynthetic process"/>
    <property type="evidence" value="ECO:0007669"/>
    <property type="project" value="InterPro"/>
</dbReference>
<dbReference type="GO" id="GO:0016636">
    <property type="term" value="F:oxidoreductase activity, acting on the CH-CH group of donors, iron-sulfur protein as acceptor"/>
    <property type="evidence" value="ECO:0007669"/>
    <property type="project" value="UniProtKB-UniRule"/>
</dbReference>
<evidence type="ECO:0000256" key="5">
    <source>
        <dbReference type="ARBA" id="ARBA00023098"/>
    </source>
</evidence>
<comment type="caution">
    <text evidence="8">Lacks conserved residue(s) required for the propagation of feature annotation.</text>
</comment>
<dbReference type="GO" id="GO:0045550">
    <property type="term" value="F:geranylgeranyl reductase activity"/>
    <property type="evidence" value="ECO:0007669"/>
    <property type="project" value="InterPro"/>
</dbReference>
<feature type="domain" description="Digeranylgeranylglycerophospholipid reductase catalytic" evidence="9">
    <location>
        <begin position="175"/>
        <end position="260"/>
    </location>
</feature>
<comment type="catalytic activity">
    <reaction evidence="8">
        <text>a 2,3-bis-O-phytanyl-sn-glycerol 1-phospholipid + 8 oxidized 2[4Fe-4S]-[ferredoxin] = a 2,3-bis-O-(geranylgeranyl)-sn-glycerol 1-phospholipid + 8 reduced 2[4Fe-4S]-[ferredoxin] + 16 H(+)</text>
        <dbReference type="Rhea" id="RHEA:54324"/>
        <dbReference type="Rhea" id="RHEA-COMP:10002"/>
        <dbReference type="Rhea" id="RHEA-COMP:10004"/>
        <dbReference type="ChEBI" id="CHEBI:15378"/>
        <dbReference type="ChEBI" id="CHEBI:33722"/>
        <dbReference type="ChEBI" id="CHEBI:33723"/>
        <dbReference type="ChEBI" id="CHEBI:138139"/>
        <dbReference type="ChEBI" id="CHEBI:138140"/>
        <dbReference type="EC" id="1.3.7.11"/>
    </reaction>
</comment>
<organism evidence="10 11">
    <name type="scientific">Methanorbis furvi</name>
    <dbReference type="NCBI Taxonomy" id="3028299"/>
    <lineage>
        <taxon>Archaea</taxon>
        <taxon>Methanobacteriati</taxon>
        <taxon>Methanobacteriota</taxon>
        <taxon>Stenosarchaea group</taxon>
        <taxon>Methanomicrobia</taxon>
        <taxon>Methanomicrobiales</taxon>
        <taxon>Methanocorpusculaceae</taxon>
        <taxon>Methanorbis</taxon>
    </lineage>
</organism>
<evidence type="ECO:0000256" key="6">
    <source>
        <dbReference type="ARBA" id="ARBA00023209"/>
    </source>
</evidence>
<gene>
    <name evidence="10" type="ORF">McpAg1_13780</name>
</gene>
<comment type="catalytic activity">
    <reaction evidence="8">
        <text>CDP-2,3-bis-O-(geranylgeranyl)-sn-glycerol + 8 AH2 = CDP-2,3-bis-O-(phytanyl)-sn-glycerol + 8 A</text>
        <dbReference type="Rhea" id="RHEA:84207"/>
        <dbReference type="ChEBI" id="CHEBI:13193"/>
        <dbReference type="ChEBI" id="CHEBI:17499"/>
        <dbReference type="ChEBI" id="CHEBI:58838"/>
        <dbReference type="ChEBI" id="CHEBI:74004"/>
    </reaction>
</comment>
<dbReference type="EMBL" id="JAWDKA010000007">
    <property type="protein sequence ID" value="MDV0442151.1"/>
    <property type="molecule type" value="Genomic_DNA"/>
</dbReference>
<dbReference type="SUPFAM" id="SSF51905">
    <property type="entry name" value="FAD/NAD(P)-binding domain"/>
    <property type="match status" value="1"/>
</dbReference>
<keyword evidence="11" id="KW-1185">Reference proteome</keyword>
<keyword evidence="6 8" id="KW-0594">Phospholipid biosynthesis</keyword>
<feature type="binding site" evidence="8">
    <location>
        <position position="371"/>
    </location>
    <ligand>
        <name>a 2,3-bis-O-(geranylgeranyl)-sn-glycerol 1-phospholipid</name>
        <dbReference type="ChEBI" id="CHEBI:138140"/>
    </ligand>
</feature>
<dbReference type="AlphaFoldDB" id="A0AAE4MD20"/>
<dbReference type="PRINTS" id="PR00420">
    <property type="entry name" value="RNGMNOXGNASE"/>
</dbReference>
<dbReference type="Gene3D" id="3.50.50.60">
    <property type="entry name" value="FAD/NAD(P)-binding domain"/>
    <property type="match status" value="1"/>
</dbReference>
<dbReference type="Pfam" id="PF12831">
    <property type="entry name" value="FAD_oxidored"/>
    <property type="match status" value="1"/>
</dbReference>
<dbReference type="GO" id="GO:0050660">
    <property type="term" value="F:flavin adenine dinucleotide binding"/>
    <property type="evidence" value="ECO:0007669"/>
    <property type="project" value="UniProtKB-UniRule"/>
</dbReference>
<dbReference type="HAMAP" id="MF_01287">
    <property type="entry name" value="DGGGPL_reductase"/>
    <property type="match status" value="1"/>
</dbReference>
<comment type="pathway">
    <text evidence="8">Membrane lipid metabolism; glycerophospholipid metabolism.</text>
</comment>
<dbReference type="GO" id="GO:0016020">
    <property type="term" value="C:membrane"/>
    <property type="evidence" value="ECO:0007669"/>
    <property type="project" value="GOC"/>
</dbReference>
<dbReference type="GO" id="GO:0016628">
    <property type="term" value="F:oxidoreductase activity, acting on the CH-CH group of donors, NAD or NADP as acceptor"/>
    <property type="evidence" value="ECO:0007669"/>
    <property type="project" value="InterPro"/>
</dbReference>
<feature type="binding site" evidence="8">
    <location>
        <position position="45"/>
    </location>
    <ligand>
        <name>FAD</name>
        <dbReference type="ChEBI" id="CHEBI:57692"/>
    </ligand>
</feature>
<dbReference type="GO" id="GO:0046474">
    <property type="term" value="P:glycerophospholipid biosynthetic process"/>
    <property type="evidence" value="ECO:0007669"/>
    <property type="project" value="UniProtKB-UniRule"/>
</dbReference>
<evidence type="ECO:0000256" key="4">
    <source>
        <dbReference type="ARBA" id="ARBA00023002"/>
    </source>
</evidence>
<feature type="binding site" evidence="8">
    <location>
        <position position="99"/>
    </location>
    <ligand>
        <name>FAD</name>
        <dbReference type="ChEBI" id="CHEBI:57692"/>
    </ligand>
</feature>
<dbReference type="EC" id="1.3.7.11" evidence="8"/>
<dbReference type="InterPro" id="IPR036188">
    <property type="entry name" value="FAD/NAD-bd_sf"/>
</dbReference>
<evidence type="ECO:0000313" key="11">
    <source>
        <dbReference type="Proteomes" id="UP001273136"/>
    </source>
</evidence>
<dbReference type="InterPro" id="IPR023590">
    <property type="entry name" value="DGGGPL_reductase"/>
</dbReference>
<comment type="catalytic activity">
    <reaction evidence="8">
        <text>a 2,3-bis-O-phytanyl-sn-glycerol 1-phospholipid + 8 A = a 2,3-bis-O-(geranylgeranyl)-sn-glycerol 1-phospholipid + 8 AH2</text>
        <dbReference type="Rhea" id="RHEA:64376"/>
        <dbReference type="ChEBI" id="CHEBI:13193"/>
        <dbReference type="ChEBI" id="CHEBI:17499"/>
        <dbReference type="ChEBI" id="CHEBI:138139"/>
        <dbReference type="ChEBI" id="CHEBI:138140"/>
    </reaction>
</comment>
<dbReference type="Gene3D" id="3.30.9.10">
    <property type="entry name" value="D-Amino Acid Oxidase, subunit A, domain 2"/>
    <property type="match status" value="1"/>
</dbReference>
<sequence length="397" mass="42490">MNDAYDVVVVGAGPAGAMAAKEAAARGASVLLVEKRPAVGSPVRCAEGIVTKDLLEFVTPDPKWVSAVIKRAKFTGPDGTGFLISGKSGDEVLGYTLDRKIFDRELVMRAADAGVEVAVHARAVPFVEGNRIAGAVIHQHGVSHTVRAKVVIAADGIESKFTKAAGIDTTVPLADLDSCAQYLVTDIDIDPEMNVFFWSNAECPHGYIWIFPKGQRTANIGIGIPGTMSGDGHRAKDYLDRYMEKHFPNGKVTELVVGGVSTCRPLSCTVADSLIVCGDAARMSDPFTGGGIYQALFSGQLAGRTAAETVAAGDCSKSALMVYDGAWRSSRMGKFLSRSYLIKDVFFRMDDTMLAEVIKSVPDLHLSEVTVPSVLAAMLKNNPWIAVKFPKLLLHRK</sequence>
<comment type="similarity">
    <text evidence="8">Belongs to the geranylgeranyl reductase family. DGGGPL reductase subfamily.</text>
</comment>
<feature type="binding site" evidence="8">
    <location>
        <position position="34"/>
    </location>
    <ligand>
        <name>FAD</name>
        <dbReference type="ChEBI" id="CHEBI:57692"/>
    </ligand>
</feature>
<accession>A0AAE4MD20</accession>
<comment type="function">
    <text evidence="8">Is involved in the reduction of 2,3-digeranylgeranylglycerophospholipids (unsaturated archaeols) into 2,3-diphytanylglycerophospholipids (saturated archaeols) in the biosynthesis of archaeal membrane lipids. Catalyzes the formation of archaetidic acid (2,3-di-O-phytanyl-sn-glyceryl phosphate) from 2,3-di-O-geranylgeranylglyceryl phosphate (DGGGP) via the hydrogenation of each double bond of the isoprenoid chains. Is also probably able to reduce double bonds of geranyl groups in CDP-2,3-bis-O-(geranylgeranyl)-sn-glycerol and archaetidylserine, thus acting at various stages in the biosynthesis of archaeal membrane lipids.</text>
</comment>
<proteinExistence type="inferred from homology"/>
<keyword evidence="5 8" id="KW-0443">Lipid metabolism</keyword>
<feature type="binding site" evidence="8">
    <location>
        <position position="15"/>
    </location>
    <ligand>
        <name>FAD</name>
        <dbReference type="ChEBI" id="CHEBI:57692"/>
    </ligand>
</feature>
<comment type="catalytic activity">
    <reaction evidence="8">
        <text>2,3-bis-O-(phytanyl)-sn-glycerol 1-phosphate + 8 oxidized 2[4Fe-4S]-[ferredoxin] = 2,3-bis-O-(geranylgeranyl)-sn-glycerol 1-phosphate + 8 reduced 2[4Fe-4S]-[ferredoxin] + 16 H(+)</text>
        <dbReference type="Rhea" id="RHEA:36159"/>
        <dbReference type="Rhea" id="RHEA-COMP:10002"/>
        <dbReference type="Rhea" id="RHEA-COMP:10004"/>
        <dbReference type="ChEBI" id="CHEBI:15378"/>
        <dbReference type="ChEBI" id="CHEBI:33722"/>
        <dbReference type="ChEBI" id="CHEBI:33723"/>
        <dbReference type="ChEBI" id="CHEBI:58837"/>
        <dbReference type="ChEBI" id="CHEBI:73125"/>
        <dbReference type="EC" id="1.3.7.11"/>
    </reaction>
</comment>
<comment type="miscellaneous">
    <text evidence="8">Reduction reaction proceeds via syn addition of hydrogen for double bonds.</text>
</comment>